<dbReference type="OMA" id="DWYVWEV"/>
<gene>
    <name evidence="3" type="ORF">SAPIO_CDS3804</name>
</gene>
<protein>
    <submittedName>
        <fullName evidence="3">Uncharacterized protein</fullName>
    </submittedName>
</protein>
<dbReference type="KEGG" id="sapo:SAPIO_CDS3804"/>
<sequence length="636" mass="69718">MTSPRQPTSAEASRLLPAEGRPKVDPLLPNPLEAHTDSDADPHLGEKPYSHHPRKPTFLERLAGSWLFELLALIVSAASLAAMVYILQRYDGQRLPDWGPLSFNTLISILAVVSKMAALYGATSAMAQMKWVWFTEHGKSLVDYKTFDTGTRGLAGAALLAWFLKGRNAAFIGALAIIIGVAAGPFAQQIVHFYDAEYVDVARTAWLSRADTVAALGPKMDSSTWTPDLVFKSNAVTALFLPTQEVLSQPQFNCPTGNCSWAPFTTLGFRPTCADLSSQLNRTCKPVNNQTTVQSCTVSFPGGDDALSLWYIADPDYPGSSTYMVVNSTDAMNATALTNITWPTKIYQSIRAVVPPFQLGGGQDPNEFNNGNHLLQNNTRFIGSECALSPCVLRLKVSVSRGVYTEEILDTWTEFEYNYPGPIVLSPPWAEGKNFTLIAEWLQAITYAPGPDLFGGQMMGSVFTYDSNQAIRITDIPSVGSSSRENDALQAVFYADFNGTTCPTPDDNFACAFRSLSAAMTKSVRDAGLLKNGTQEPYVVEGTTNAMGIFIRIEWPWFALPVMIWVLSLVTLLTAMLKSRTIPLWKDSVLPLVLLSGERRTVGGVTEAELSIRAEEVKVQLVEDEQKRLKILVEHE</sequence>
<feature type="transmembrane region" description="Helical" evidence="2">
    <location>
        <begin position="62"/>
        <end position="86"/>
    </location>
</feature>
<dbReference type="InterPro" id="IPR021514">
    <property type="entry name" value="DUF3176"/>
</dbReference>
<reference evidence="3 4" key="1">
    <citation type="journal article" date="2014" name="Genome Announc.">
        <title>Draft genome sequence of the pathogenic fungus Scedosporium apiospermum.</title>
        <authorList>
            <person name="Vandeputte P."/>
            <person name="Ghamrawi S."/>
            <person name="Rechenmann M."/>
            <person name="Iltis A."/>
            <person name="Giraud S."/>
            <person name="Fleury M."/>
            <person name="Thornton C."/>
            <person name="Delhaes L."/>
            <person name="Meyer W."/>
            <person name="Papon N."/>
            <person name="Bouchara J.P."/>
        </authorList>
    </citation>
    <scope>NUCLEOTIDE SEQUENCE [LARGE SCALE GENOMIC DNA]</scope>
    <source>
        <strain evidence="3 4">IHEM 14462</strain>
    </source>
</reference>
<feature type="compositionally biased region" description="Polar residues" evidence="1">
    <location>
        <begin position="1"/>
        <end position="11"/>
    </location>
</feature>
<dbReference type="VEuPathDB" id="FungiDB:SAPIO_CDS3804"/>
<accession>A0A084G9P9</accession>
<dbReference type="RefSeq" id="XP_016643860.1">
    <property type="nucleotide sequence ID" value="XM_016786517.1"/>
</dbReference>
<feature type="transmembrane region" description="Helical" evidence="2">
    <location>
        <begin position="169"/>
        <end position="187"/>
    </location>
</feature>
<dbReference type="AlphaFoldDB" id="A0A084G9P9"/>
<evidence type="ECO:0000313" key="4">
    <source>
        <dbReference type="Proteomes" id="UP000028545"/>
    </source>
</evidence>
<organism evidence="3 4">
    <name type="scientific">Pseudallescheria apiosperma</name>
    <name type="common">Scedosporium apiospermum</name>
    <dbReference type="NCBI Taxonomy" id="563466"/>
    <lineage>
        <taxon>Eukaryota</taxon>
        <taxon>Fungi</taxon>
        <taxon>Dikarya</taxon>
        <taxon>Ascomycota</taxon>
        <taxon>Pezizomycotina</taxon>
        <taxon>Sordariomycetes</taxon>
        <taxon>Hypocreomycetidae</taxon>
        <taxon>Microascales</taxon>
        <taxon>Microascaceae</taxon>
        <taxon>Scedosporium</taxon>
    </lineage>
</organism>
<feature type="compositionally biased region" description="Basic and acidic residues" evidence="1">
    <location>
        <begin position="34"/>
        <end position="49"/>
    </location>
</feature>
<dbReference type="PANTHER" id="PTHR35394:SF5">
    <property type="entry name" value="DUF3176 DOMAIN-CONTAINING PROTEIN"/>
    <property type="match status" value="1"/>
</dbReference>
<feature type="transmembrane region" description="Helical" evidence="2">
    <location>
        <begin position="555"/>
        <end position="577"/>
    </location>
</feature>
<dbReference type="HOGENOM" id="CLU_015092_4_1_1"/>
<keyword evidence="4" id="KW-1185">Reference proteome</keyword>
<evidence type="ECO:0000256" key="1">
    <source>
        <dbReference type="SAM" id="MobiDB-lite"/>
    </source>
</evidence>
<feature type="region of interest" description="Disordered" evidence="1">
    <location>
        <begin position="1"/>
        <end position="52"/>
    </location>
</feature>
<feature type="transmembrane region" description="Helical" evidence="2">
    <location>
        <begin position="98"/>
        <end position="120"/>
    </location>
</feature>
<name>A0A084G9P9_PSEDA</name>
<dbReference type="OrthoDB" id="5376804at2759"/>
<keyword evidence="2" id="KW-1133">Transmembrane helix</keyword>
<evidence type="ECO:0000313" key="3">
    <source>
        <dbReference type="EMBL" id="KEZ44061.1"/>
    </source>
</evidence>
<dbReference type="EMBL" id="JOWA01000089">
    <property type="protein sequence ID" value="KEZ44061.1"/>
    <property type="molecule type" value="Genomic_DNA"/>
</dbReference>
<keyword evidence="2" id="KW-0472">Membrane</keyword>
<comment type="caution">
    <text evidence="3">The sequence shown here is derived from an EMBL/GenBank/DDBJ whole genome shotgun (WGS) entry which is preliminary data.</text>
</comment>
<proteinExistence type="predicted"/>
<dbReference type="GeneID" id="27722876"/>
<dbReference type="Proteomes" id="UP000028545">
    <property type="component" value="Unassembled WGS sequence"/>
</dbReference>
<keyword evidence="2" id="KW-0812">Transmembrane</keyword>
<evidence type="ECO:0000256" key="2">
    <source>
        <dbReference type="SAM" id="Phobius"/>
    </source>
</evidence>
<dbReference type="PANTHER" id="PTHR35394">
    <property type="entry name" value="DUF3176 DOMAIN-CONTAINING PROTEIN"/>
    <property type="match status" value="1"/>
</dbReference>
<dbReference type="Pfam" id="PF11374">
    <property type="entry name" value="DUF3176"/>
    <property type="match status" value="1"/>
</dbReference>